<reference evidence="2 3" key="1">
    <citation type="submission" date="2013-12" db="EMBL/GenBank/DDBJ databases">
        <title>NBRP : Genome information of microbial organism related human and environment.</title>
        <authorList>
            <person name="Hattori M."/>
            <person name="Oshima K."/>
            <person name="Inaba H."/>
            <person name="Suda W."/>
            <person name="Sakamoto M."/>
            <person name="Iino T."/>
            <person name="Kitahara M."/>
            <person name="Oshida Y."/>
            <person name="Iida T."/>
            <person name="Kudo T."/>
            <person name="Itoh T."/>
            <person name="Ahmed I."/>
            <person name="Ohkuma M."/>
        </authorList>
    </citation>
    <scope>NUCLEOTIDE SEQUENCE [LARGE SCALE GENOMIC DNA]</scope>
    <source>
        <strain evidence="2 3">JCM 21738</strain>
    </source>
</reference>
<dbReference type="AlphaFoldDB" id="W4RVK0"/>
<keyword evidence="3" id="KW-1185">Reference proteome</keyword>
<comment type="caution">
    <text evidence="2">The sequence shown here is derived from an EMBL/GenBank/DDBJ whole genome shotgun (WGS) entry which is preliminary data.</text>
</comment>
<evidence type="ECO:0000313" key="2">
    <source>
        <dbReference type="EMBL" id="GAE48415.1"/>
    </source>
</evidence>
<name>W4RVK0_9BACI</name>
<protein>
    <submittedName>
        <fullName evidence="2">Uncharacterized protein</fullName>
    </submittedName>
</protein>
<dbReference type="EMBL" id="BAUW01000187">
    <property type="protein sequence ID" value="GAE48415.1"/>
    <property type="molecule type" value="Genomic_DNA"/>
</dbReference>
<sequence>MPKIDIKELLTLPPKILAALAVGTGLILFLPNDIIDKLYLVLFKEKFGFVLGITFTVSVSILLMSAIVFIINSILSSWLSKKRIQQYKQNLFKLNMYEKSIIAALSERQITH</sequence>
<evidence type="ECO:0000256" key="1">
    <source>
        <dbReference type="SAM" id="Phobius"/>
    </source>
</evidence>
<feature type="transmembrane region" description="Helical" evidence="1">
    <location>
        <begin position="50"/>
        <end position="75"/>
    </location>
</feature>
<dbReference type="InterPro" id="IPR025982">
    <property type="entry name" value="SieB"/>
</dbReference>
<feature type="transmembrane region" description="Helical" evidence="1">
    <location>
        <begin position="12"/>
        <end position="30"/>
    </location>
</feature>
<dbReference type="eggNOG" id="ENOG5033MB5">
    <property type="taxonomic scope" value="Bacteria"/>
</dbReference>
<organism evidence="2 3">
    <name type="scientific">Mesobacillus boroniphilus JCM 21738</name>
    <dbReference type="NCBI Taxonomy" id="1294265"/>
    <lineage>
        <taxon>Bacteria</taxon>
        <taxon>Bacillati</taxon>
        <taxon>Bacillota</taxon>
        <taxon>Bacilli</taxon>
        <taxon>Bacillales</taxon>
        <taxon>Bacillaceae</taxon>
        <taxon>Mesobacillus</taxon>
    </lineage>
</organism>
<dbReference type="Pfam" id="PF14163">
    <property type="entry name" value="SieB"/>
    <property type="match status" value="1"/>
</dbReference>
<proteinExistence type="predicted"/>
<gene>
    <name evidence="2" type="ORF">JCM21738_5533</name>
</gene>
<dbReference type="Proteomes" id="UP000018949">
    <property type="component" value="Unassembled WGS sequence"/>
</dbReference>
<evidence type="ECO:0000313" key="3">
    <source>
        <dbReference type="Proteomes" id="UP000018949"/>
    </source>
</evidence>
<keyword evidence="1" id="KW-1133">Transmembrane helix</keyword>
<dbReference type="RefSeq" id="WP_052019858.1">
    <property type="nucleotide sequence ID" value="NZ_BAUW01000187.1"/>
</dbReference>
<accession>W4RVK0</accession>
<keyword evidence="1" id="KW-0812">Transmembrane</keyword>
<keyword evidence="1" id="KW-0472">Membrane</keyword>